<reference evidence="9" key="1">
    <citation type="journal article" date="2016" name="Genome Announc.">
        <title>Genome sequence of Ustilaginoidea virens IPU010, a rice pathogenic fungus causing false smut.</title>
        <authorList>
            <person name="Kumagai T."/>
            <person name="Ishii T."/>
            <person name="Terai G."/>
            <person name="Umemura M."/>
            <person name="Machida M."/>
            <person name="Asai K."/>
        </authorList>
    </citation>
    <scope>NUCLEOTIDE SEQUENCE [LARGE SCALE GENOMIC DNA]</scope>
    <source>
        <strain evidence="9">IPU010</strain>
    </source>
</reference>
<evidence type="ECO:0000259" key="7">
    <source>
        <dbReference type="PROSITE" id="PS51212"/>
    </source>
</evidence>
<dbReference type="Pfam" id="PF01822">
    <property type="entry name" value="WSC"/>
    <property type="match status" value="1"/>
</dbReference>
<feature type="domain" description="WSC" evidence="7">
    <location>
        <begin position="1"/>
        <end position="68"/>
    </location>
</feature>
<dbReference type="EMBL" id="BBTG02000018">
    <property type="protein sequence ID" value="GAO13928.1"/>
    <property type="molecule type" value="Genomic_DNA"/>
</dbReference>
<sequence length="89" mass="9072">MTNQKCTQFCFAKGLPYAGTEYSSQCFCGSQLATGGVEAAAADCSMACGGNGTQPCGGPNRLTLWKSSQVTGPSVNPGTGNWTSIGCYS</sequence>
<evidence type="ECO:0000256" key="6">
    <source>
        <dbReference type="ARBA" id="ARBA00023180"/>
    </source>
</evidence>
<dbReference type="InterPro" id="IPR002889">
    <property type="entry name" value="WSC_carb-bd"/>
</dbReference>
<organism evidence="8 9">
    <name type="scientific">Ustilaginoidea virens</name>
    <name type="common">Rice false smut fungus</name>
    <name type="synonym">Villosiclava virens</name>
    <dbReference type="NCBI Taxonomy" id="1159556"/>
    <lineage>
        <taxon>Eukaryota</taxon>
        <taxon>Fungi</taxon>
        <taxon>Dikarya</taxon>
        <taxon>Ascomycota</taxon>
        <taxon>Pezizomycotina</taxon>
        <taxon>Sordariomycetes</taxon>
        <taxon>Hypocreomycetidae</taxon>
        <taxon>Hypocreales</taxon>
        <taxon>Clavicipitaceae</taxon>
        <taxon>Ustilaginoidea</taxon>
    </lineage>
</organism>
<keyword evidence="6" id="KW-0325">Glycoprotein</keyword>
<dbReference type="AlphaFoldDB" id="A0A1B5KSW0"/>
<comment type="caution">
    <text evidence="8">The sequence shown here is derived from an EMBL/GenBank/DDBJ whole genome shotgun (WGS) entry which is preliminary data.</text>
</comment>
<keyword evidence="5" id="KW-0472">Membrane</keyword>
<dbReference type="PROSITE" id="PS51212">
    <property type="entry name" value="WSC"/>
    <property type="match status" value="1"/>
</dbReference>
<accession>A0A1B5KSW0</accession>
<evidence type="ECO:0000313" key="8">
    <source>
        <dbReference type="EMBL" id="GAO13928.1"/>
    </source>
</evidence>
<protein>
    <recommendedName>
        <fullName evidence="7">WSC domain-containing protein</fullName>
    </recommendedName>
</protein>
<name>A0A1B5KSW0_USTVR</name>
<dbReference type="GO" id="GO:0005886">
    <property type="term" value="C:plasma membrane"/>
    <property type="evidence" value="ECO:0007669"/>
    <property type="project" value="TreeGrafter"/>
</dbReference>
<keyword evidence="3" id="KW-0732">Signal</keyword>
<keyword evidence="4" id="KW-1133">Transmembrane helix</keyword>
<proteinExistence type="predicted"/>
<evidence type="ECO:0000256" key="4">
    <source>
        <dbReference type="ARBA" id="ARBA00022989"/>
    </source>
</evidence>
<evidence type="ECO:0000256" key="5">
    <source>
        <dbReference type="ARBA" id="ARBA00023136"/>
    </source>
</evidence>
<dbReference type="Proteomes" id="UP000054053">
    <property type="component" value="Unassembled WGS sequence"/>
</dbReference>
<dbReference type="PANTHER" id="PTHR24269">
    <property type="entry name" value="KREMEN PROTEIN"/>
    <property type="match status" value="1"/>
</dbReference>
<evidence type="ECO:0000256" key="3">
    <source>
        <dbReference type="ARBA" id="ARBA00022729"/>
    </source>
</evidence>
<gene>
    <name evidence="8" type="ORF">UVI_02034850</name>
</gene>
<keyword evidence="2" id="KW-0812">Transmembrane</keyword>
<dbReference type="InterPro" id="IPR051836">
    <property type="entry name" value="Kremen_rcpt"/>
</dbReference>
<comment type="subcellular location">
    <subcellularLocation>
        <location evidence="1">Membrane</location>
        <topology evidence="1">Single-pass membrane protein</topology>
    </subcellularLocation>
</comment>
<evidence type="ECO:0000256" key="1">
    <source>
        <dbReference type="ARBA" id="ARBA00004167"/>
    </source>
</evidence>
<evidence type="ECO:0000313" key="9">
    <source>
        <dbReference type="Proteomes" id="UP000054053"/>
    </source>
</evidence>
<dbReference type="PANTHER" id="PTHR24269:SF16">
    <property type="entry name" value="PROTEIN SLG1"/>
    <property type="match status" value="1"/>
</dbReference>
<evidence type="ECO:0000256" key="2">
    <source>
        <dbReference type="ARBA" id="ARBA00022692"/>
    </source>
</evidence>